<dbReference type="Proteomes" id="UP001454036">
    <property type="component" value="Unassembled WGS sequence"/>
</dbReference>
<keyword evidence="2" id="KW-1185">Reference proteome</keyword>
<sequence length="143" mass="16142">MIDITAAGTIWQKTPTQLFNIFESLGTDFQDITEEVPSPTSEEFNVVEELKNDSAIVVGVDSIPYVEKLGEIEDLDAIVEWVDMTKYFELKNIAFVCITVLSLLHYVLKLVHKLELHKSVTSKEMTKCLLAYKGVGYYSLGVF</sequence>
<name>A0AAV3QBQ6_LITER</name>
<dbReference type="EMBL" id="BAABME010003755">
    <property type="protein sequence ID" value="GAA0160025.1"/>
    <property type="molecule type" value="Genomic_DNA"/>
</dbReference>
<accession>A0AAV3QBQ6</accession>
<reference evidence="1 2" key="1">
    <citation type="submission" date="2024-01" db="EMBL/GenBank/DDBJ databases">
        <title>The complete chloroplast genome sequence of Lithospermum erythrorhizon: insights into the phylogenetic relationship among Boraginaceae species and the maternal lineages of purple gromwells.</title>
        <authorList>
            <person name="Okada T."/>
            <person name="Watanabe K."/>
        </authorList>
    </citation>
    <scope>NUCLEOTIDE SEQUENCE [LARGE SCALE GENOMIC DNA]</scope>
</reference>
<protein>
    <submittedName>
        <fullName evidence="1">Uncharacterized protein</fullName>
    </submittedName>
</protein>
<gene>
    <name evidence="1" type="ORF">LIER_16672</name>
</gene>
<evidence type="ECO:0000313" key="1">
    <source>
        <dbReference type="EMBL" id="GAA0160025.1"/>
    </source>
</evidence>
<evidence type="ECO:0000313" key="2">
    <source>
        <dbReference type="Proteomes" id="UP001454036"/>
    </source>
</evidence>
<dbReference type="AlphaFoldDB" id="A0AAV3QBQ6"/>
<proteinExistence type="predicted"/>
<organism evidence="1 2">
    <name type="scientific">Lithospermum erythrorhizon</name>
    <name type="common">Purple gromwell</name>
    <name type="synonym">Lithospermum officinale var. erythrorhizon</name>
    <dbReference type="NCBI Taxonomy" id="34254"/>
    <lineage>
        <taxon>Eukaryota</taxon>
        <taxon>Viridiplantae</taxon>
        <taxon>Streptophyta</taxon>
        <taxon>Embryophyta</taxon>
        <taxon>Tracheophyta</taxon>
        <taxon>Spermatophyta</taxon>
        <taxon>Magnoliopsida</taxon>
        <taxon>eudicotyledons</taxon>
        <taxon>Gunneridae</taxon>
        <taxon>Pentapetalae</taxon>
        <taxon>asterids</taxon>
        <taxon>lamiids</taxon>
        <taxon>Boraginales</taxon>
        <taxon>Boraginaceae</taxon>
        <taxon>Boraginoideae</taxon>
        <taxon>Lithospermeae</taxon>
        <taxon>Lithospermum</taxon>
    </lineage>
</organism>
<comment type="caution">
    <text evidence="1">The sequence shown here is derived from an EMBL/GenBank/DDBJ whole genome shotgun (WGS) entry which is preliminary data.</text>
</comment>